<feature type="compositionally biased region" description="Basic and acidic residues" evidence="1">
    <location>
        <begin position="184"/>
        <end position="206"/>
    </location>
</feature>
<dbReference type="RefSeq" id="XP_022105193.1">
    <property type="nucleotide sequence ID" value="XM_022249501.1"/>
</dbReference>
<dbReference type="GeneID" id="110987078"/>
<proteinExistence type="predicted"/>
<organism evidence="2 4">
    <name type="scientific">Acanthaster planci</name>
    <name type="common">Crown-of-thorns starfish</name>
    <dbReference type="NCBI Taxonomy" id="133434"/>
    <lineage>
        <taxon>Eukaryota</taxon>
        <taxon>Metazoa</taxon>
        <taxon>Echinodermata</taxon>
        <taxon>Eleutherozoa</taxon>
        <taxon>Asterozoa</taxon>
        <taxon>Asteroidea</taxon>
        <taxon>Valvatacea</taxon>
        <taxon>Valvatida</taxon>
        <taxon>Acanthasteridae</taxon>
        <taxon>Acanthaster</taxon>
    </lineage>
</organism>
<dbReference type="PANTHER" id="PTHR35345">
    <property type="entry name" value="TELOMERE REPEATS-BINDING BOUQUET FORMATION PROTEIN 2"/>
    <property type="match status" value="1"/>
</dbReference>
<dbReference type="Proteomes" id="UP000694845">
    <property type="component" value="Unplaced"/>
</dbReference>
<accession>A0A8B7ZHZ0</accession>
<dbReference type="InterPro" id="IPR028065">
    <property type="entry name" value="TERB2"/>
</dbReference>
<dbReference type="PANTHER" id="PTHR35345:SF1">
    <property type="entry name" value="TELOMERE REPEATS-BINDING BOUQUET FORMATION PROTEIN 2"/>
    <property type="match status" value="1"/>
</dbReference>
<protein>
    <submittedName>
        <fullName evidence="3 4">Uncharacterized protein LOC110987078</fullName>
    </submittedName>
</protein>
<dbReference type="GO" id="GO:0007129">
    <property type="term" value="P:homologous chromosome pairing at meiosis"/>
    <property type="evidence" value="ECO:0007669"/>
    <property type="project" value="TreeGrafter"/>
</dbReference>
<evidence type="ECO:0000313" key="3">
    <source>
        <dbReference type="RefSeq" id="XP_022105193.1"/>
    </source>
</evidence>
<dbReference type="AlphaFoldDB" id="A0A8B7ZHZ0"/>
<name>A0A8B7ZHZ0_ACAPL</name>
<gene>
    <name evidence="3 4" type="primary">LOC110987078</name>
</gene>
<dbReference type="OMA" id="QYILLPP"/>
<dbReference type="GO" id="GO:0070197">
    <property type="term" value="P:meiotic attachment of telomere to nuclear envelope"/>
    <property type="evidence" value="ECO:0007669"/>
    <property type="project" value="TreeGrafter"/>
</dbReference>
<evidence type="ECO:0000256" key="1">
    <source>
        <dbReference type="SAM" id="MobiDB-lite"/>
    </source>
</evidence>
<dbReference type="Pfam" id="PF15101">
    <property type="entry name" value="TERB2"/>
    <property type="match status" value="1"/>
</dbReference>
<feature type="region of interest" description="Disordered" evidence="1">
    <location>
        <begin position="108"/>
        <end position="217"/>
    </location>
</feature>
<evidence type="ECO:0000313" key="2">
    <source>
        <dbReference type="Proteomes" id="UP000694845"/>
    </source>
</evidence>
<dbReference type="KEGG" id="aplc:110987078"/>
<dbReference type="GO" id="GO:0005637">
    <property type="term" value="C:nuclear inner membrane"/>
    <property type="evidence" value="ECO:0007669"/>
    <property type="project" value="TreeGrafter"/>
</dbReference>
<keyword evidence="2" id="KW-1185">Reference proteome</keyword>
<feature type="compositionally biased region" description="Polar residues" evidence="1">
    <location>
        <begin position="173"/>
        <end position="183"/>
    </location>
</feature>
<reference evidence="3 4" key="1">
    <citation type="submission" date="2025-04" db="UniProtKB">
        <authorList>
            <consortium name="RefSeq"/>
        </authorList>
    </citation>
    <scope>IDENTIFICATION</scope>
</reference>
<evidence type="ECO:0000313" key="4">
    <source>
        <dbReference type="RefSeq" id="XP_022105194.1"/>
    </source>
</evidence>
<dbReference type="RefSeq" id="XP_022105194.1">
    <property type="nucleotide sequence ID" value="XM_022249502.1"/>
</dbReference>
<dbReference type="OrthoDB" id="10037651at2759"/>
<sequence>MDKQPVFNNLTAWFARSVSARRRTLWVKHGGKVVSIPDAQFIFSQDVEDWDTESLFKTEDYLIGCLTVFHAGFIDACLKNNSAHKTTIGKYLLLPKDAPKVLHGILIPEDKPPAVSPRKSPAKSATGDGASPRDRATPAMTQNGEMGDPLPEGGDDACSERTGSGDRQAVAPTGTQSANGTQHETMHEQRRSADRTEECRSDSKDHSTRRHSHKIDSADFPKFQDIDITKIPHVKDLPKVTGPIVDFVIGRNGFGVQKMMDT</sequence>